<gene>
    <name evidence="1" type="ORF">MA16_Dca007848</name>
</gene>
<reference evidence="1 2" key="2">
    <citation type="journal article" date="2017" name="Nature">
        <title>The Apostasia genome and the evolution of orchids.</title>
        <authorList>
            <person name="Zhang G.Q."/>
            <person name="Liu K.W."/>
            <person name="Li Z."/>
            <person name="Lohaus R."/>
            <person name="Hsiao Y.Y."/>
            <person name="Niu S.C."/>
            <person name="Wang J.Y."/>
            <person name="Lin Y.C."/>
            <person name="Xu Q."/>
            <person name="Chen L.J."/>
            <person name="Yoshida K."/>
            <person name="Fujiwara S."/>
            <person name="Wang Z.W."/>
            <person name="Zhang Y.Q."/>
            <person name="Mitsuda N."/>
            <person name="Wang M."/>
            <person name="Liu G.H."/>
            <person name="Pecoraro L."/>
            <person name="Huang H.X."/>
            <person name="Xiao X.J."/>
            <person name="Lin M."/>
            <person name="Wu X.Y."/>
            <person name="Wu W.L."/>
            <person name="Chen Y.Y."/>
            <person name="Chang S.B."/>
            <person name="Sakamoto S."/>
            <person name="Ohme-Takagi M."/>
            <person name="Yagi M."/>
            <person name="Zeng S.J."/>
            <person name="Shen C.Y."/>
            <person name="Yeh C.M."/>
            <person name="Luo Y.B."/>
            <person name="Tsai W.C."/>
            <person name="Van de Peer Y."/>
            <person name="Liu Z.J."/>
        </authorList>
    </citation>
    <scope>NUCLEOTIDE SEQUENCE [LARGE SCALE GENOMIC DNA]</scope>
    <source>
        <tissue evidence="1">The whole plant</tissue>
    </source>
</reference>
<organism evidence="1 2">
    <name type="scientific">Dendrobium catenatum</name>
    <dbReference type="NCBI Taxonomy" id="906689"/>
    <lineage>
        <taxon>Eukaryota</taxon>
        <taxon>Viridiplantae</taxon>
        <taxon>Streptophyta</taxon>
        <taxon>Embryophyta</taxon>
        <taxon>Tracheophyta</taxon>
        <taxon>Spermatophyta</taxon>
        <taxon>Magnoliopsida</taxon>
        <taxon>Liliopsida</taxon>
        <taxon>Asparagales</taxon>
        <taxon>Orchidaceae</taxon>
        <taxon>Epidendroideae</taxon>
        <taxon>Malaxideae</taxon>
        <taxon>Dendrobiinae</taxon>
        <taxon>Dendrobium</taxon>
    </lineage>
</organism>
<keyword evidence="2" id="KW-1185">Reference proteome</keyword>
<dbReference type="AlphaFoldDB" id="A0A2I0XJ10"/>
<evidence type="ECO:0000313" key="1">
    <source>
        <dbReference type="EMBL" id="PKU87906.1"/>
    </source>
</evidence>
<reference evidence="1 2" key="1">
    <citation type="journal article" date="2016" name="Sci. Rep.">
        <title>The Dendrobium catenatum Lindl. genome sequence provides insights into polysaccharide synthase, floral development and adaptive evolution.</title>
        <authorList>
            <person name="Zhang G.Q."/>
            <person name="Xu Q."/>
            <person name="Bian C."/>
            <person name="Tsai W.C."/>
            <person name="Yeh C.M."/>
            <person name="Liu K.W."/>
            <person name="Yoshida K."/>
            <person name="Zhang L.S."/>
            <person name="Chang S.B."/>
            <person name="Chen F."/>
            <person name="Shi Y."/>
            <person name="Su Y.Y."/>
            <person name="Zhang Y.Q."/>
            <person name="Chen L.J."/>
            <person name="Yin Y."/>
            <person name="Lin M."/>
            <person name="Huang H."/>
            <person name="Deng H."/>
            <person name="Wang Z.W."/>
            <person name="Zhu S.L."/>
            <person name="Zhao X."/>
            <person name="Deng C."/>
            <person name="Niu S.C."/>
            <person name="Huang J."/>
            <person name="Wang M."/>
            <person name="Liu G.H."/>
            <person name="Yang H.J."/>
            <person name="Xiao X.J."/>
            <person name="Hsiao Y.Y."/>
            <person name="Wu W.L."/>
            <person name="Chen Y.Y."/>
            <person name="Mitsuda N."/>
            <person name="Ohme-Takagi M."/>
            <person name="Luo Y.B."/>
            <person name="Van de Peer Y."/>
            <person name="Liu Z.J."/>
        </authorList>
    </citation>
    <scope>NUCLEOTIDE SEQUENCE [LARGE SCALE GENOMIC DNA]</scope>
    <source>
        <tissue evidence="1">The whole plant</tissue>
    </source>
</reference>
<evidence type="ECO:0000313" key="2">
    <source>
        <dbReference type="Proteomes" id="UP000233837"/>
    </source>
</evidence>
<protein>
    <submittedName>
        <fullName evidence="1">Uncharacterized protein</fullName>
    </submittedName>
</protein>
<sequence length="122" mass="13212">MKVENSMVKTRASRSDPIVMDNQFMEVCESYTQIAGAVSGNCEMEVYKETSDSGIRMDSAAGVDDNVLNGGVDQNPFRNTHGDCLNAAIGGNTSVFGEISVKEPIDLSSSNYIHFFLLLLPP</sequence>
<proteinExistence type="predicted"/>
<dbReference type="EMBL" id="KZ501830">
    <property type="protein sequence ID" value="PKU87906.1"/>
    <property type="molecule type" value="Genomic_DNA"/>
</dbReference>
<name>A0A2I0XJ10_9ASPA</name>
<accession>A0A2I0XJ10</accession>
<dbReference type="Proteomes" id="UP000233837">
    <property type="component" value="Unassembled WGS sequence"/>
</dbReference>